<evidence type="ECO:0000313" key="7">
    <source>
        <dbReference type="EMBL" id="KEY19230.1"/>
    </source>
</evidence>
<comment type="similarity">
    <text evidence="1">Belongs to the EndA/NucM nuclease family.</text>
</comment>
<feature type="signal peptide" evidence="5">
    <location>
        <begin position="1"/>
        <end position="19"/>
    </location>
</feature>
<evidence type="ECO:0000256" key="2">
    <source>
        <dbReference type="ARBA" id="ARBA00022722"/>
    </source>
</evidence>
<sequence length="372" mass="42058">MKKIFTLFISLTISTSSFAQIPAGYYDSAAGLSGYELKSELYGIISAGALDLGYGSGSGGLWQTYFTSDVDKYYENNGSVLDMYSENPSGPDPYEYRLGQSYNGGNQCSTVDFTAEGKCYNREHSLPKSYFGNATPMANDAHFVVPADFFVNQQRSNYPYGETDSPTWTSKNGSKLGASSFPGYYGTVFEPINEFKGDFARMHLYFITRYQDKLQNFDRFFPQLNPIDGTTDRGYKQWYINLMLKWAAQDPVSQKEIDRNNAIYDRQNNRNPFIDHPEWVNMIWTSTLSSQETAALNKTISIYPNPVRNGELHLAGYGLDTTTSVQIYSMEGKLVQTVNQNFKNSKKIILQNLPKGVYFLKVNAQTLKFIVQ</sequence>
<evidence type="ECO:0000313" key="8">
    <source>
        <dbReference type="EMBL" id="VEH98653.1"/>
    </source>
</evidence>
<dbReference type="EMBL" id="LR134441">
    <property type="protein sequence ID" value="VEH98653.1"/>
    <property type="molecule type" value="Genomic_DNA"/>
</dbReference>
<dbReference type="Proteomes" id="UP000270036">
    <property type="component" value="Chromosome"/>
</dbReference>
<dbReference type="Pfam" id="PF18962">
    <property type="entry name" value="Por_Secre_tail"/>
    <property type="match status" value="1"/>
</dbReference>
<dbReference type="InterPro" id="IPR026444">
    <property type="entry name" value="Secre_tail"/>
</dbReference>
<evidence type="ECO:0000256" key="4">
    <source>
        <dbReference type="ARBA" id="ARBA00022801"/>
    </source>
</evidence>
<dbReference type="GO" id="GO:0004518">
    <property type="term" value="F:nuclease activity"/>
    <property type="evidence" value="ECO:0007669"/>
    <property type="project" value="UniProtKB-KW"/>
</dbReference>
<organism evidence="8 10">
    <name type="scientific">Kaistella antarctica</name>
    <dbReference type="NCBI Taxonomy" id="266748"/>
    <lineage>
        <taxon>Bacteria</taxon>
        <taxon>Pseudomonadati</taxon>
        <taxon>Bacteroidota</taxon>
        <taxon>Flavobacteriia</taxon>
        <taxon>Flavobacteriales</taxon>
        <taxon>Weeksellaceae</taxon>
        <taxon>Chryseobacterium group</taxon>
        <taxon>Kaistella</taxon>
    </lineage>
</organism>
<accession>A0A448NQ43</accession>
<dbReference type="PANTHER" id="PTHR33607">
    <property type="entry name" value="ENDONUCLEASE-1"/>
    <property type="match status" value="1"/>
</dbReference>
<evidence type="ECO:0000256" key="3">
    <source>
        <dbReference type="ARBA" id="ARBA00022729"/>
    </source>
</evidence>
<dbReference type="PANTHER" id="PTHR33607:SF2">
    <property type="entry name" value="ENDONUCLEASE-1"/>
    <property type="match status" value="1"/>
</dbReference>
<dbReference type="InterPro" id="IPR007346">
    <property type="entry name" value="Endonuclease-I"/>
</dbReference>
<keyword evidence="3 5" id="KW-0732">Signal</keyword>
<evidence type="ECO:0000256" key="5">
    <source>
        <dbReference type="SAM" id="SignalP"/>
    </source>
</evidence>
<dbReference type="InterPro" id="IPR044925">
    <property type="entry name" value="His-Me_finger_sf"/>
</dbReference>
<dbReference type="GO" id="GO:0016787">
    <property type="term" value="F:hydrolase activity"/>
    <property type="evidence" value="ECO:0007669"/>
    <property type="project" value="UniProtKB-KW"/>
</dbReference>
<feature type="chain" id="PRO_5019328565" evidence="5">
    <location>
        <begin position="20"/>
        <end position="372"/>
    </location>
</feature>
<proteinExistence type="inferred from homology"/>
<evidence type="ECO:0000313" key="9">
    <source>
        <dbReference type="Proteomes" id="UP000028349"/>
    </source>
</evidence>
<protein>
    <submittedName>
        <fullName evidence="8">Extracellular ribonuclease</fullName>
        <ecNumber evidence="8">3.1.-.-</ecNumber>
    </submittedName>
</protein>
<name>A0A448NQ43_9FLAO</name>
<evidence type="ECO:0000256" key="1">
    <source>
        <dbReference type="ARBA" id="ARBA00006429"/>
    </source>
</evidence>
<dbReference type="EMBL" id="JPEP01000002">
    <property type="protein sequence ID" value="KEY19230.1"/>
    <property type="molecule type" value="Genomic_DNA"/>
</dbReference>
<reference evidence="7 9" key="1">
    <citation type="submission" date="2014-07" db="EMBL/GenBank/DDBJ databases">
        <authorList>
            <person name="Pisani N.G."/>
            <person name="Newman J.D."/>
        </authorList>
    </citation>
    <scope>NUCLEOTIDE SEQUENCE [LARGE SCALE GENOMIC DNA]</scope>
    <source>
        <strain evidence="7 9">LMG 24720</strain>
    </source>
</reference>
<dbReference type="NCBIfam" id="TIGR04183">
    <property type="entry name" value="Por_Secre_tail"/>
    <property type="match status" value="1"/>
</dbReference>
<dbReference type="AlphaFoldDB" id="A0A448NQ43"/>
<keyword evidence="9" id="KW-1185">Reference proteome</keyword>
<dbReference type="KEGG" id="cant:NCTC13489_01076"/>
<dbReference type="STRING" id="266748.HY04_12485"/>
<dbReference type="Proteomes" id="UP000028349">
    <property type="component" value="Unassembled WGS sequence"/>
</dbReference>
<feature type="domain" description="Secretion system C-terminal sorting" evidence="6">
    <location>
        <begin position="302"/>
        <end position="366"/>
    </location>
</feature>
<dbReference type="EC" id="3.1.-.-" evidence="8"/>
<dbReference type="Pfam" id="PF04231">
    <property type="entry name" value="Endonuclease_1"/>
    <property type="match status" value="1"/>
</dbReference>
<keyword evidence="2" id="KW-0540">Nuclease</keyword>
<evidence type="ECO:0000313" key="10">
    <source>
        <dbReference type="Proteomes" id="UP000270036"/>
    </source>
</evidence>
<evidence type="ECO:0000259" key="6">
    <source>
        <dbReference type="Pfam" id="PF18962"/>
    </source>
</evidence>
<dbReference type="RefSeq" id="WP_034720173.1">
    <property type="nucleotide sequence ID" value="NZ_FOIX01000003.1"/>
</dbReference>
<dbReference type="OrthoDB" id="5485925at2"/>
<reference evidence="8 10" key="2">
    <citation type="submission" date="2018-12" db="EMBL/GenBank/DDBJ databases">
        <authorList>
            <consortium name="Pathogen Informatics"/>
        </authorList>
    </citation>
    <scope>NUCLEOTIDE SEQUENCE [LARGE SCALE GENOMIC DNA]</scope>
    <source>
        <strain evidence="8 10">NCTC13489</strain>
    </source>
</reference>
<gene>
    <name evidence="8" type="primary">bsn_3</name>
    <name evidence="7" type="ORF">HY04_12485</name>
    <name evidence="8" type="ORF">NCTC13489_01076</name>
</gene>
<keyword evidence="4 8" id="KW-0378">Hydrolase</keyword>
<dbReference type="SUPFAM" id="SSF54060">
    <property type="entry name" value="His-Me finger endonucleases"/>
    <property type="match status" value="1"/>
</dbReference>